<accession>A0A4Q0MJ68</accession>
<reference evidence="2 3" key="1">
    <citation type="submission" date="2018-12" db="EMBL/GenBank/DDBJ databases">
        <title>bacterium Hansschlegelia zhihuaiae S113.</title>
        <authorList>
            <person name="He J."/>
        </authorList>
    </citation>
    <scope>NUCLEOTIDE SEQUENCE [LARGE SCALE GENOMIC DNA]</scope>
    <source>
        <strain evidence="2 3">S 113</strain>
    </source>
</reference>
<proteinExistence type="predicted"/>
<evidence type="ECO:0000313" key="2">
    <source>
        <dbReference type="EMBL" id="RXF73423.1"/>
    </source>
</evidence>
<protein>
    <recommendedName>
        <fullName evidence="4">Outer membrane beta-barrel protein</fullName>
    </recommendedName>
</protein>
<comment type="caution">
    <text evidence="2">The sequence shown here is derived from an EMBL/GenBank/DDBJ whole genome shotgun (WGS) entry which is preliminary data.</text>
</comment>
<sequence>MPVSWSLTMTPRPGRAASRSKEDMSRRRAILQAVLVASTVLSAAGARAQDAPGDEPLRRLDANALAGGEGGLAGGDYGAQPTEQQPLAGGDYGIASRPESSAATIAPTILSDPLGAAPRGFRPVRLPSPRGTADDPYAPLGVEAGPFVLRPSLEAAGGYDDNPDRLPEGGKGSRFLRLRGEIDGRTDWSRHEVGIRASGQIRRYLDLPDPGFEPEVSAAATGRLDVTERTQINSELRASLAASRPGDPETPNSVKGDELTRSAGATLGVAQRFNRLSLRLDGLVDRYTVDDAKLTGGGTLDNSDRAYNAYEARLRASYEVSPRLEPFVEAGFVTRDYDRKFSNNAINDDNEIVEDRRRLGSDGYALRTGARFEMSRLVTGEAAVGYGRQTPKDKSFKPIEGLLVDGEIAWAPSALTTVRLSAKSALQETTLQNSAGVLSRNLGLSVEHFLRRNWSVTAKASFDRADYKGSARIDDAFTLGLETEYRLTRSLALTGSLEKLWLDSSIPNDDYDATIIEIGLRLRR</sequence>
<dbReference type="Proteomes" id="UP000289708">
    <property type="component" value="Unassembled WGS sequence"/>
</dbReference>
<dbReference type="EMBL" id="RYFI01000008">
    <property type="protein sequence ID" value="RXF73423.1"/>
    <property type="molecule type" value="Genomic_DNA"/>
</dbReference>
<dbReference type="Pfam" id="PF10082">
    <property type="entry name" value="BBP2_2"/>
    <property type="match status" value="1"/>
</dbReference>
<name>A0A4Q0MJ68_9HYPH</name>
<dbReference type="InterPro" id="IPR018759">
    <property type="entry name" value="BBP2_2"/>
</dbReference>
<keyword evidence="3" id="KW-1185">Reference proteome</keyword>
<gene>
    <name evidence="2" type="ORF">EK403_09460</name>
</gene>
<dbReference type="SUPFAM" id="SSF56935">
    <property type="entry name" value="Porins"/>
    <property type="match status" value="1"/>
</dbReference>
<organism evidence="2 3">
    <name type="scientific">Hansschlegelia zhihuaiae</name>
    <dbReference type="NCBI Taxonomy" id="405005"/>
    <lineage>
        <taxon>Bacteria</taxon>
        <taxon>Pseudomonadati</taxon>
        <taxon>Pseudomonadota</taxon>
        <taxon>Alphaproteobacteria</taxon>
        <taxon>Hyphomicrobiales</taxon>
        <taxon>Methylopilaceae</taxon>
        <taxon>Hansschlegelia</taxon>
    </lineage>
</organism>
<dbReference type="AlphaFoldDB" id="A0A4Q0MJ68"/>
<evidence type="ECO:0000256" key="1">
    <source>
        <dbReference type="SAM" id="MobiDB-lite"/>
    </source>
</evidence>
<evidence type="ECO:0000313" key="3">
    <source>
        <dbReference type="Proteomes" id="UP000289708"/>
    </source>
</evidence>
<dbReference type="OrthoDB" id="7398962at2"/>
<feature type="region of interest" description="Disordered" evidence="1">
    <location>
        <begin position="238"/>
        <end position="258"/>
    </location>
</feature>
<feature type="region of interest" description="Disordered" evidence="1">
    <location>
        <begin position="1"/>
        <end position="24"/>
    </location>
</feature>
<evidence type="ECO:0008006" key="4">
    <source>
        <dbReference type="Google" id="ProtNLM"/>
    </source>
</evidence>